<keyword evidence="2" id="KW-0560">Oxidoreductase</keyword>
<dbReference type="InterPro" id="IPR029068">
    <property type="entry name" value="Glyas_Bleomycin-R_OHBP_Dase"/>
</dbReference>
<dbReference type="Proteomes" id="UP000260665">
    <property type="component" value="Unassembled WGS sequence"/>
</dbReference>
<dbReference type="Gene3D" id="3.10.180.10">
    <property type="entry name" value="2,3-Dihydroxybiphenyl 1,2-Dioxygenase, domain 1"/>
    <property type="match status" value="1"/>
</dbReference>
<dbReference type="InterPro" id="IPR037523">
    <property type="entry name" value="VOC_core"/>
</dbReference>
<dbReference type="SUPFAM" id="SSF54593">
    <property type="entry name" value="Glyoxalase/Bleomycin resistance protein/Dihydroxybiphenyl dioxygenase"/>
    <property type="match status" value="1"/>
</dbReference>
<reference evidence="2 3" key="1">
    <citation type="submission" date="2018-05" db="EMBL/GenBank/DDBJ databases">
        <title>Rhodoferax soyangensis sp.nov., isolated from an oligotrophic freshwater lake.</title>
        <authorList>
            <person name="Park M."/>
        </authorList>
    </citation>
    <scope>NUCLEOTIDE SEQUENCE [LARGE SCALE GENOMIC DNA]</scope>
    <source>
        <strain evidence="2 3">IMCC26218</strain>
    </source>
</reference>
<dbReference type="Pfam" id="PF00903">
    <property type="entry name" value="Glyoxalase"/>
    <property type="match status" value="1"/>
</dbReference>
<dbReference type="PANTHER" id="PTHR39434:SF1">
    <property type="entry name" value="VOC DOMAIN-CONTAINING PROTEIN"/>
    <property type="match status" value="1"/>
</dbReference>
<evidence type="ECO:0000259" key="1">
    <source>
        <dbReference type="PROSITE" id="PS51819"/>
    </source>
</evidence>
<dbReference type="OrthoDB" id="793940at2"/>
<dbReference type="PANTHER" id="PTHR39434">
    <property type="match status" value="1"/>
</dbReference>
<proteinExistence type="predicted"/>
<dbReference type="RefSeq" id="WP_117178712.1">
    <property type="nucleotide sequence ID" value="NZ_QFZK01000010.1"/>
</dbReference>
<name>A0A3E1R9X2_9BURK</name>
<comment type="caution">
    <text evidence="2">The sequence shown here is derived from an EMBL/GenBank/DDBJ whole genome shotgun (WGS) entry which is preliminary data.</text>
</comment>
<keyword evidence="2" id="KW-0223">Dioxygenase</keyword>
<evidence type="ECO:0000313" key="3">
    <source>
        <dbReference type="Proteomes" id="UP000260665"/>
    </source>
</evidence>
<keyword evidence="3" id="KW-1185">Reference proteome</keyword>
<feature type="domain" description="VOC" evidence="1">
    <location>
        <begin position="3"/>
        <end position="128"/>
    </location>
</feature>
<gene>
    <name evidence="2" type="ORF">DIC66_15200</name>
</gene>
<accession>A0A3E1R9X2</accession>
<dbReference type="EMBL" id="QFZK01000010">
    <property type="protein sequence ID" value="RFO96063.1"/>
    <property type="molecule type" value="Genomic_DNA"/>
</dbReference>
<dbReference type="AlphaFoldDB" id="A0A3E1R9X2"/>
<evidence type="ECO:0000313" key="2">
    <source>
        <dbReference type="EMBL" id="RFO96063.1"/>
    </source>
</evidence>
<organism evidence="2 3">
    <name type="scientific">Rhodoferax lacus</name>
    <dbReference type="NCBI Taxonomy" id="2184758"/>
    <lineage>
        <taxon>Bacteria</taxon>
        <taxon>Pseudomonadati</taxon>
        <taxon>Pseudomonadota</taxon>
        <taxon>Betaproteobacteria</taxon>
        <taxon>Burkholderiales</taxon>
        <taxon>Comamonadaceae</taxon>
        <taxon>Rhodoferax</taxon>
    </lineage>
</organism>
<dbReference type="InterPro" id="IPR004360">
    <property type="entry name" value="Glyas_Fos-R_dOase_dom"/>
</dbReference>
<sequence>MRSLFHFAFNVTDLDLARRFYGEVLGCVEGRSTATWVDFDFFGHQLSLHLGEPFKTALTGHVGEHLVPMPHFGLVLALPDWQAMAGRLQAAHTVFVLEPQLRFAGQPGEQWTLFFLDPFGNPLEIKGFASLDTLCAT</sequence>
<dbReference type="PROSITE" id="PS51819">
    <property type="entry name" value="VOC"/>
    <property type="match status" value="1"/>
</dbReference>
<protein>
    <submittedName>
        <fullName evidence="2">Dioxygenase</fullName>
    </submittedName>
</protein>
<dbReference type="CDD" id="cd08357">
    <property type="entry name" value="VOC_like"/>
    <property type="match status" value="1"/>
</dbReference>
<dbReference type="GO" id="GO:0051213">
    <property type="term" value="F:dioxygenase activity"/>
    <property type="evidence" value="ECO:0007669"/>
    <property type="project" value="UniProtKB-KW"/>
</dbReference>